<evidence type="ECO:0000313" key="2">
    <source>
        <dbReference type="EMBL" id="RFT16306.1"/>
    </source>
</evidence>
<gene>
    <name evidence="2" type="ORF">OP8BY_1910</name>
</gene>
<feature type="domain" description="DUF4440" evidence="1">
    <location>
        <begin position="41"/>
        <end position="144"/>
    </location>
</feature>
<dbReference type="PROSITE" id="PS51257">
    <property type="entry name" value="PROKAR_LIPOPROTEIN"/>
    <property type="match status" value="1"/>
</dbReference>
<protein>
    <submittedName>
        <fullName evidence="2">L-asparaginase</fullName>
    </submittedName>
</protein>
<dbReference type="Gene3D" id="3.10.450.50">
    <property type="match status" value="1"/>
</dbReference>
<dbReference type="SUPFAM" id="SSF54427">
    <property type="entry name" value="NTF2-like"/>
    <property type="match status" value="1"/>
</dbReference>
<evidence type="ECO:0000313" key="3">
    <source>
        <dbReference type="Proteomes" id="UP000257323"/>
    </source>
</evidence>
<dbReference type="AlphaFoldDB" id="A0A3E2BNU8"/>
<comment type="caution">
    <text evidence="2">The sequence shown here is derived from an EMBL/GenBank/DDBJ whole genome shotgun (WGS) entry which is preliminary data.</text>
</comment>
<evidence type="ECO:0000259" key="1">
    <source>
        <dbReference type="Pfam" id="PF14534"/>
    </source>
</evidence>
<proteinExistence type="predicted"/>
<organism evidence="2 3">
    <name type="scientific">Candidatus Saccharicenans subterraneus</name>
    <dbReference type="NCBI Taxonomy" id="2508984"/>
    <lineage>
        <taxon>Bacteria</taxon>
        <taxon>Candidatus Aminicenantota</taxon>
        <taxon>Candidatus Aminicenantia</taxon>
        <taxon>Candidatus Aminicenantales</taxon>
        <taxon>Candidatus Saccharicenantaceae</taxon>
        <taxon>Candidatus Saccharicenans</taxon>
    </lineage>
</organism>
<dbReference type="EMBL" id="QUAH01000004">
    <property type="protein sequence ID" value="RFT16306.1"/>
    <property type="molecule type" value="Genomic_DNA"/>
</dbReference>
<accession>A0A3E2BNU8</accession>
<name>A0A3E2BNU8_9BACT</name>
<reference evidence="2 3" key="1">
    <citation type="submission" date="2018-08" db="EMBL/GenBank/DDBJ databases">
        <title>Genome analysis of the thermophilic bacterium of the candidate phylum Aminicenantes from deep subsurface aquifer revealed its physiology and ecological role.</title>
        <authorList>
            <person name="Kadnikov V.V."/>
            <person name="Mardanov A.V."/>
            <person name="Beletsky A.V."/>
            <person name="Karnachuk O.V."/>
            <person name="Ravin N.V."/>
        </authorList>
    </citation>
    <scope>NUCLEOTIDE SEQUENCE [LARGE SCALE GENOMIC DNA]</scope>
    <source>
        <strain evidence="2">BY38</strain>
    </source>
</reference>
<dbReference type="Pfam" id="PF14534">
    <property type="entry name" value="DUF4440"/>
    <property type="match status" value="1"/>
</dbReference>
<dbReference type="InterPro" id="IPR032710">
    <property type="entry name" value="NTF2-like_dom_sf"/>
</dbReference>
<dbReference type="InterPro" id="IPR027843">
    <property type="entry name" value="DUF4440"/>
</dbReference>
<dbReference type="Proteomes" id="UP000257323">
    <property type="component" value="Unassembled WGS sequence"/>
</dbReference>
<sequence>MKGKSGRVVILLVSMILPLISSGCRDQAQAPAEAAEVIKVLELQKEAWNRGDLEGYMAYYWKSDQLTFQSGANRVRGWETLLERYKKGYSGDKMGQLDFSDLEVKVLGRDHALVLGRWSVTIKEEKKGGVFTLILKRFPEGWRITHDHTS</sequence>